<sequence length="196" mass="22141">MCLVNIIRYSFFGLKEALGFAPSWHLWLSYLFSIASRSSLLHSILKLSSPNPSLPFLVEVLTSSISHSFICLSFLLQIVALWVSLLMLRYIPTGVHFHLFHHKEEDYGTCLPRRSRANAIEQHKTCFTQFKTSQPSSVAARTQAHTLSKTFSSSLFRLSPSSDPLQAHSLGDKRFVLAGTVLVYLSLSNWPPEETR</sequence>
<gene>
    <name evidence="2" type="ORF">DY000_02024713</name>
</gene>
<dbReference type="Proteomes" id="UP000266723">
    <property type="component" value="Unassembled WGS sequence"/>
</dbReference>
<accession>A0ABQ7EG99</accession>
<evidence type="ECO:0000313" key="2">
    <source>
        <dbReference type="EMBL" id="KAF3595506.1"/>
    </source>
</evidence>
<feature type="transmembrane region" description="Helical" evidence="1">
    <location>
        <begin position="65"/>
        <end position="88"/>
    </location>
</feature>
<organism evidence="2 3">
    <name type="scientific">Brassica cretica</name>
    <name type="common">Mustard</name>
    <dbReference type="NCBI Taxonomy" id="69181"/>
    <lineage>
        <taxon>Eukaryota</taxon>
        <taxon>Viridiplantae</taxon>
        <taxon>Streptophyta</taxon>
        <taxon>Embryophyta</taxon>
        <taxon>Tracheophyta</taxon>
        <taxon>Spermatophyta</taxon>
        <taxon>Magnoliopsida</taxon>
        <taxon>eudicotyledons</taxon>
        <taxon>Gunneridae</taxon>
        <taxon>Pentapetalae</taxon>
        <taxon>rosids</taxon>
        <taxon>malvids</taxon>
        <taxon>Brassicales</taxon>
        <taxon>Brassicaceae</taxon>
        <taxon>Brassiceae</taxon>
        <taxon>Brassica</taxon>
    </lineage>
</organism>
<protein>
    <submittedName>
        <fullName evidence="2">Uncharacterized protein</fullName>
    </submittedName>
</protein>
<evidence type="ECO:0000313" key="3">
    <source>
        <dbReference type="Proteomes" id="UP000266723"/>
    </source>
</evidence>
<dbReference type="EMBL" id="QGKV02000299">
    <property type="protein sequence ID" value="KAF3595506.1"/>
    <property type="molecule type" value="Genomic_DNA"/>
</dbReference>
<keyword evidence="3" id="KW-1185">Reference proteome</keyword>
<name>A0ABQ7EG99_BRACR</name>
<keyword evidence="1" id="KW-0472">Membrane</keyword>
<proteinExistence type="predicted"/>
<comment type="caution">
    <text evidence="2">The sequence shown here is derived from an EMBL/GenBank/DDBJ whole genome shotgun (WGS) entry which is preliminary data.</text>
</comment>
<keyword evidence="1" id="KW-1133">Transmembrane helix</keyword>
<keyword evidence="1" id="KW-0812">Transmembrane</keyword>
<evidence type="ECO:0000256" key="1">
    <source>
        <dbReference type="SAM" id="Phobius"/>
    </source>
</evidence>
<reference evidence="2 3" key="1">
    <citation type="journal article" date="2020" name="BMC Genomics">
        <title>Intraspecific diversification of the crop wild relative Brassica cretica Lam. using demographic model selection.</title>
        <authorList>
            <person name="Kioukis A."/>
            <person name="Michalopoulou V.A."/>
            <person name="Briers L."/>
            <person name="Pirintsos S."/>
            <person name="Studholme D.J."/>
            <person name="Pavlidis P."/>
            <person name="Sarris P.F."/>
        </authorList>
    </citation>
    <scope>NUCLEOTIDE SEQUENCE [LARGE SCALE GENOMIC DNA]</scope>
    <source>
        <strain evidence="3">cv. PFS-1207/04</strain>
    </source>
</reference>